<name>A0AAN8IP09_9EURO</name>
<dbReference type="Pfam" id="PF01778">
    <property type="entry name" value="Ribosomal_L28e"/>
    <property type="match status" value="1"/>
</dbReference>
<comment type="caution">
    <text evidence="6">The sequence shown here is derived from an EMBL/GenBank/DDBJ whole genome shotgun (WGS) entry which is preliminary data.</text>
</comment>
<evidence type="ECO:0000256" key="2">
    <source>
        <dbReference type="ARBA" id="ARBA00022980"/>
    </source>
</evidence>
<evidence type="ECO:0000256" key="3">
    <source>
        <dbReference type="ARBA" id="ARBA00023274"/>
    </source>
</evidence>
<evidence type="ECO:0000313" key="6">
    <source>
        <dbReference type="EMBL" id="KAK5954667.1"/>
    </source>
</evidence>
<feature type="compositionally biased region" description="Polar residues" evidence="4">
    <location>
        <begin position="68"/>
        <end position="85"/>
    </location>
</feature>
<dbReference type="InterPro" id="IPR029004">
    <property type="entry name" value="Ribosomal_eL28/Mak16"/>
</dbReference>
<gene>
    <name evidence="6" type="ORF">OHC33_004391</name>
</gene>
<dbReference type="GO" id="GO:0006412">
    <property type="term" value="P:translation"/>
    <property type="evidence" value="ECO:0007669"/>
    <property type="project" value="InterPro"/>
</dbReference>
<keyword evidence="3" id="KW-0687">Ribonucleoprotein</keyword>
<dbReference type="GO" id="GO:0003735">
    <property type="term" value="F:structural constituent of ribosome"/>
    <property type="evidence" value="ECO:0007669"/>
    <property type="project" value="InterPro"/>
</dbReference>
<keyword evidence="7" id="KW-1185">Reference proteome</keyword>
<evidence type="ECO:0000259" key="5">
    <source>
        <dbReference type="Pfam" id="PF01778"/>
    </source>
</evidence>
<evidence type="ECO:0000256" key="4">
    <source>
        <dbReference type="SAM" id="MobiDB-lite"/>
    </source>
</evidence>
<proteinExistence type="inferred from homology"/>
<dbReference type="GO" id="GO:1990904">
    <property type="term" value="C:ribonucleoprotein complex"/>
    <property type="evidence" value="ECO:0007669"/>
    <property type="project" value="UniProtKB-KW"/>
</dbReference>
<evidence type="ECO:0000313" key="7">
    <source>
        <dbReference type="Proteomes" id="UP001316803"/>
    </source>
</evidence>
<reference evidence="6 7" key="1">
    <citation type="submission" date="2022-12" db="EMBL/GenBank/DDBJ databases">
        <title>Genomic features and morphological characterization of a novel Knufia sp. strain isolated from spacecraft assembly facility.</title>
        <authorList>
            <person name="Teixeira M."/>
            <person name="Chander A.M."/>
            <person name="Stajich J.E."/>
            <person name="Venkateswaran K."/>
        </authorList>
    </citation>
    <scope>NUCLEOTIDE SEQUENCE [LARGE SCALE GENOMIC DNA]</scope>
    <source>
        <strain evidence="6 7">FJI-L2-BK-P2</strain>
    </source>
</reference>
<dbReference type="EMBL" id="JAKLMC020000008">
    <property type="protein sequence ID" value="KAK5954667.1"/>
    <property type="molecule type" value="Genomic_DNA"/>
</dbReference>
<feature type="domain" description="Ribosomal eL28/Mak16" evidence="5">
    <location>
        <begin position="11"/>
        <end position="129"/>
    </location>
</feature>
<keyword evidence="2" id="KW-0689">Ribosomal protein</keyword>
<dbReference type="Proteomes" id="UP001316803">
    <property type="component" value="Unassembled WGS sequence"/>
</dbReference>
<accession>A0AAN8IP09</accession>
<evidence type="ECO:0000256" key="1">
    <source>
        <dbReference type="ARBA" id="ARBA00007926"/>
    </source>
</evidence>
<feature type="compositionally biased region" description="Basic and acidic residues" evidence="4">
    <location>
        <begin position="129"/>
        <end position="138"/>
    </location>
</feature>
<organism evidence="6 7">
    <name type="scientific">Knufia fluminis</name>
    <dbReference type="NCBI Taxonomy" id="191047"/>
    <lineage>
        <taxon>Eukaryota</taxon>
        <taxon>Fungi</taxon>
        <taxon>Dikarya</taxon>
        <taxon>Ascomycota</taxon>
        <taxon>Pezizomycotina</taxon>
        <taxon>Eurotiomycetes</taxon>
        <taxon>Chaetothyriomycetidae</taxon>
        <taxon>Chaetothyriales</taxon>
        <taxon>Trichomeriaceae</taxon>
        <taxon>Knufia</taxon>
    </lineage>
</organism>
<dbReference type="InterPro" id="IPR002672">
    <property type="entry name" value="Ribosomal_eL28"/>
</dbReference>
<feature type="region of interest" description="Disordered" evidence="4">
    <location>
        <begin position="123"/>
        <end position="152"/>
    </location>
</feature>
<sequence>MSQRPNVSDDLLWEIVRSNNAYLVSRKTGGGAYFSRDPFNLANKHSRTHAGFVNSKAVSVQPAGDSGVSMSTKKTDKSNTPAKSLNTHKFKSGRGNQKVYKSIADAVGKNGYRGDLNQAAVSRASHILDSQRPKKDVPASKPRGLKGRKEQS</sequence>
<dbReference type="FunFam" id="3.30.390.110:FF:000002">
    <property type="entry name" value="60S ribosomal protein L28"/>
    <property type="match status" value="1"/>
</dbReference>
<dbReference type="AlphaFoldDB" id="A0AAN8IP09"/>
<comment type="similarity">
    <text evidence="1">Belongs to the eukaryotic ribosomal protein eL28 family.</text>
</comment>
<dbReference type="GO" id="GO:0005840">
    <property type="term" value="C:ribosome"/>
    <property type="evidence" value="ECO:0007669"/>
    <property type="project" value="UniProtKB-KW"/>
</dbReference>
<dbReference type="Gene3D" id="3.30.390.110">
    <property type="match status" value="1"/>
</dbReference>
<protein>
    <recommendedName>
        <fullName evidence="5">Ribosomal eL28/Mak16 domain-containing protein</fullName>
    </recommendedName>
</protein>
<feature type="region of interest" description="Disordered" evidence="4">
    <location>
        <begin position="53"/>
        <end position="98"/>
    </location>
</feature>
<dbReference type="PANTHER" id="PTHR10544">
    <property type="entry name" value="60S RIBOSOMAL PROTEIN L28"/>
    <property type="match status" value="1"/>
</dbReference>